<feature type="region of interest" description="Disordered" evidence="7">
    <location>
        <begin position="282"/>
        <end position="305"/>
    </location>
</feature>
<dbReference type="Pfam" id="PF01145">
    <property type="entry name" value="Band_7"/>
    <property type="match status" value="1"/>
</dbReference>
<dbReference type="PROSITE" id="PS01270">
    <property type="entry name" value="BAND_7"/>
    <property type="match status" value="1"/>
</dbReference>
<proteinExistence type="inferred from homology"/>
<evidence type="ECO:0000256" key="4">
    <source>
        <dbReference type="ARBA" id="ARBA00022989"/>
    </source>
</evidence>
<comment type="subcellular location">
    <subcellularLocation>
        <location evidence="1">Membrane</location>
        <topology evidence="1">Single-pass membrane protein</topology>
    </subcellularLocation>
</comment>
<comment type="caution">
    <text evidence="9">The sequence shown here is derived from an EMBL/GenBank/DDBJ whole genome shotgun (WGS) entry which is preliminary data.</text>
</comment>
<dbReference type="PANTHER" id="PTHR43327">
    <property type="entry name" value="STOMATIN-LIKE PROTEIN 2, MITOCHONDRIAL"/>
    <property type="match status" value="1"/>
</dbReference>
<dbReference type="InterPro" id="IPR050710">
    <property type="entry name" value="Band7/mec-2_domain"/>
</dbReference>
<evidence type="ECO:0000256" key="7">
    <source>
        <dbReference type="SAM" id="MobiDB-lite"/>
    </source>
</evidence>
<evidence type="ECO:0000256" key="1">
    <source>
        <dbReference type="ARBA" id="ARBA00004167"/>
    </source>
</evidence>
<dbReference type="EMBL" id="JAHHHV010000073">
    <property type="protein sequence ID" value="MBW4467071.1"/>
    <property type="molecule type" value="Genomic_DNA"/>
</dbReference>
<dbReference type="InterPro" id="IPR001972">
    <property type="entry name" value="Stomatin_HflK_fam"/>
</dbReference>
<evidence type="ECO:0000256" key="3">
    <source>
        <dbReference type="ARBA" id="ARBA00022692"/>
    </source>
</evidence>
<protein>
    <submittedName>
        <fullName evidence="9">Paraslipin</fullName>
    </submittedName>
</protein>
<accession>A0A951U613</accession>
<reference evidence="9" key="1">
    <citation type="submission" date="2021-05" db="EMBL/GenBank/DDBJ databases">
        <authorList>
            <person name="Pietrasiak N."/>
            <person name="Ward R."/>
            <person name="Stajich J.E."/>
            <person name="Kurbessoian T."/>
        </authorList>
    </citation>
    <scope>NUCLEOTIDE SEQUENCE</scope>
    <source>
        <strain evidence="9">GSE-TBD4-15B</strain>
    </source>
</reference>
<keyword evidence="3" id="KW-0812">Transmembrane</keyword>
<dbReference type="Gene3D" id="3.30.479.30">
    <property type="entry name" value="Band 7 domain"/>
    <property type="match status" value="1"/>
</dbReference>
<sequence length="305" mass="33926">MPVSTLVWVFALVLTAVGATVGSVRRIDQGNEALVQRLGRYHRKLSAGLNFGIFPVIDEVVIEANTRERTLDIEPSEVITRDSVTVKIDAVIFWRIIDLYSAYYEIDDVSEALKNLVITTLRSKIGEMALQDTYASREKINKALLESLDEATEPWGVKVTRVEIQDIKIPDELRKSLESERASQSLKRAAIEEAEGKREAAIAEAEGERQAAIKQAEAVAESIRRIADVMPTATNPQDILRYLVMQRYVDANMQLGKSDNSKVVFMNPRDITENIDSLLRDRLSQYPPIAPSKPDGESAGGSKPA</sequence>
<keyword evidence="6" id="KW-0175">Coiled coil</keyword>
<evidence type="ECO:0000256" key="2">
    <source>
        <dbReference type="ARBA" id="ARBA00008164"/>
    </source>
</evidence>
<dbReference type="InterPro" id="IPR018080">
    <property type="entry name" value="Band_7/stomatin-like_CS"/>
</dbReference>
<dbReference type="SUPFAM" id="SSF117892">
    <property type="entry name" value="Band 7/SPFH domain"/>
    <property type="match status" value="1"/>
</dbReference>
<dbReference type="FunFam" id="3.30.479.30:FF:000004">
    <property type="entry name" value="Putative membrane protease family, stomatin"/>
    <property type="match status" value="1"/>
</dbReference>
<evidence type="ECO:0000259" key="8">
    <source>
        <dbReference type="SMART" id="SM00244"/>
    </source>
</evidence>
<dbReference type="PANTHER" id="PTHR43327:SF10">
    <property type="entry name" value="STOMATIN-LIKE PROTEIN 2, MITOCHONDRIAL"/>
    <property type="match status" value="1"/>
</dbReference>
<dbReference type="InterPro" id="IPR036013">
    <property type="entry name" value="Band_7/SPFH_dom_sf"/>
</dbReference>
<organism evidence="9 10">
    <name type="scientific">Pegethrix bostrychoides GSE-TBD4-15B</name>
    <dbReference type="NCBI Taxonomy" id="2839662"/>
    <lineage>
        <taxon>Bacteria</taxon>
        <taxon>Bacillati</taxon>
        <taxon>Cyanobacteriota</taxon>
        <taxon>Cyanophyceae</taxon>
        <taxon>Oculatellales</taxon>
        <taxon>Oculatellaceae</taxon>
        <taxon>Pegethrix</taxon>
    </lineage>
</organism>
<dbReference type="GO" id="GO:0005886">
    <property type="term" value="C:plasma membrane"/>
    <property type="evidence" value="ECO:0007669"/>
    <property type="project" value="UniProtKB-ARBA"/>
</dbReference>
<gene>
    <name evidence="9" type="ORF">KME07_16725</name>
</gene>
<dbReference type="CDD" id="cd08829">
    <property type="entry name" value="SPFH_paraslipin"/>
    <property type="match status" value="1"/>
</dbReference>
<feature type="coiled-coil region" evidence="6">
    <location>
        <begin position="191"/>
        <end position="222"/>
    </location>
</feature>
<evidence type="ECO:0000256" key="5">
    <source>
        <dbReference type="ARBA" id="ARBA00023136"/>
    </source>
</evidence>
<dbReference type="SMART" id="SM00244">
    <property type="entry name" value="PHB"/>
    <property type="match status" value="1"/>
</dbReference>
<keyword evidence="5" id="KW-0472">Membrane</keyword>
<dbReference type="Proteomes" id="UP000707356">
    <property type="component" value="Unassembled WGS sequence"/>
</dbReference>
<keyword evidence="4" id="KW-1133">Transmembrane helix</keyword>
<evidence type="ECO:0000256" key="6">
    <source>
        <dbReference type="SAM" id="Coils"/>
    </source>
</evidence>
<reference evidence="9" key="2">
    <citation type="journal article" date="2022" name="Microbiol. Resour. Announc.">
        <title>Metagenome Sequencing to Explore Phylogenomics of Terrestrial Cyanobacteria.</title>
        <authorList>
            <person name="Ward R.D."/>
            <person name="Stajich J.E."/>
            <person name="Johansen J.R."/>
            <person name="Huntemann M."/>
            <person name="Clum A."/>
            <person name="Foster B."/>
            <person name="Foster B."/>
            <person name="Roux S."/>
            <person name="Palaniappan K."/>
            <person name="Varghese N."/>
            <person name="Mukherjee S."/>
            <person name="Reddy T.B.K."/>
            <person name="Daum C."/>
            <person name="Copeland A."/>
            <person name="Chen I.A."/>
            <person name="Ivanova N.N."/>
            <person name="Kyrpides N.C."/>
            <person name="Shapiro N."/>
            <person name="Eloe-Fadrosh E.A."/>
            <person name="Pietrasiak N."/>
        </authorList>
    </citation>
    <scope>NUCLEOTIDE SEQUENCE</scope>
    <source>
        <strain evidence="9">GSE-TBD4-15B</strain>
    </source>
</reference>
<dbReference type="InterPro" id="IPR001107">
    <property type="entry name" value="Band_7"/>
</dbReference>
<dbReference type="GO" id="GO:0098552">
    <property type="term" value="C:side of membrane"/>
    <property type="evidence" value="ECO:0007669"/>
    <property type="project" value="UniProtKB-ARBA"/>
</dbReference>
<evidence type="ECO:0000313" key="9">
    <source>
        <dbReference type="EMBL" id="MBW4467071.1"/>
    </source>
</evidence>
<comment type="similarity">
    <text evidence="2">Belongs to the band 7/mec-2 family.</text>
</comment>
<evidence type="ECO:0000313" key="10">
    <source>
        <dbReference type="Proteomes" id="UP000707356"/>
    </source>
</evidence>
<dbReference type="AlphaFoldDB" id="A0A951U613"/>
<name>A0A951U613_9CYAN</name>
<dbReference type="PRINTS" id="PR00721">
    <property type="entry name" value="STOMATIN"/>
</dbReference>
<feature type="domain" description="Band 7" evidence="8">
    <location>
        <begin position="22"/>
        <end position="181"/>
    </location>
</feature>